<dbReference type="GO" id="GO:0020037">
    <property type="term" value="F:heme binding"/>
    <property type="evidence" value="ECO:0007669"/>
    <property type="project" value="InterPro"/>
</dbReference>
<comment type="similarity">
    <text evidence="3 10">Belongs to the cytochrome P450 family.</text>
</comment>
<evidence type="ECO:0000256" key="7">
    <source>
        <dbReference type="ARBA" id="ARBA00023004"/>
    </source>
</evidence>
<keyword evidence="5 9" id="KW-0479">Metal-binding</keyword>
<keyword evidence="4 9" id="KW-0349">Heme</keyword>
<dbReference type="InterPro" id="IPR002401">
    <property type="entry name" value="Cyt_P450_E_grp-I"/>
</dbReference>
<dbReference type="CDD" id="cd11065">
    <property type="entry name" value="CYP64-like"/>
    <property type="match status" value="1"/>
</dbReference>
<protein>
    <recommendedName>
        <fullName evidence="14">Cytochrome P450</fullName>
    </recommendedName>
</protein>
<dbReference type="OrthoDB" id="2789670at2759"/>
<evidence type="ECO:0000256" key="1">
    <source>
        <dbReference type="ARBA" id="ARBA00001971"/>
    </source>
</evidence>
<feature type="binding site" description="axial binding residue" evidence="9">
    <location>
        <position position="458"/>
    </location>
    <ligand>
        <name>heme</name>
        <dbReference type="ChEBI" id="CHEBI:30413"/>
    </ligand>
    <ligandPart>
        <name>Fe</name>
        <dbReference type="ChEBI" id="CHEBI:18248"/>
    </ligandPart>
</feature>
<dbReference type="PANTHER" id="PTHR46300:SF7">
    <property type="entry name" value="P450, PUTATIVE (EUROFUNG)-RELATED"/>
    <property type="match status" value="1"/>
</dbReference>
<evidence type="ECO:0000256" key="2">
    <source>
        <dbReference type="ARBA" id="ARBA00005179"/>
    </source>
</evidence>
<comment type="pathway">
    <text evidence="2">Secondary metabolite biosynthesis.</text>
</comment>
<evidence type="ECO:0000256" key="9">
    <source>
        <dbReference type="PIRSR" id="PIRSR602401-1"/>
    </source>
</evidence>
<accession>A0A8H5FRE4</accession>
<evidence type="ECO:0000256" key="8">
    <source>
        <dbReference type="ARBA" id="ARBA00023033"/>
    </source>
</evidence>
<keyword evidence="11" id="KW-0812">Transmembrane</keyword>
<dbReference type="GO" id="GO:0004497">
    <property type="term" value="F:monooxygenase activity"/>
    <property type="evidence" value="ECO:0007669"/>
    <property type="project" value="UniProtKB-KW"/>
</dbReference>
<organism evidence="12 13">
    <name type="scientific">Tetrapyrgos nigripes</name>
    <dbReference type="NCBI Taxonomy" id="182062"/>
    <lineage>
        <taxon>Eukaryota</taxon>
        <taxon>Fungi</taxon>
        <taxon>Dikarya</taxon>
        <taxon>Basidiomycota</taxon>
        <taxon>Agaricomycotina</taxon>
        <taxon>Agaricomycetes</taxon>
        <taxon>Agaricomycetidae</taxon>
        <taxon>Agaricales</taxon>
        <taxon>Marasmiineae</taxon>
        <taxon>Marasmiaceae</taxon>
        <taxon>Tetrapyrgos</taxon>
    </lineage>
</organism>
<feature type="transmembrane region" description="Helical" evidence="11">
    <location>
        <begin position="6"/>
        <end position="25"/>
    </location>
</feature>
<evidence type="ECO:0000256" key="6">
    <source>
        <dbReference type="ARBA" id="ARBA00023002"/>
    </source>
</evidence>
<evidence type="ECO:0000313" key="12">
    <source>
        <dbReference type="EMBL" id="KAF5346017.1"/>
    </source>
</evidence>
<dbReference type="Proteomes" id="UP000559256">
    <property type="component" value="Unassembled WGS sequence"/>
</dbReference>
<keyword evidence="13" id="KW-1185">Reference proteome</keyword>
<dbReference type="GO" id="GO:0016705">
    <property type="term" value="F:oxidoreductase activity, acting on paired donors, with incorporation or reduction of molecular oxygen"/>
    <property type="evidence" value="ECO:0007669"/>
    <property type="project" value="InterPro"/>
</dbReference>
<sequence>MAFFHVEPVYLGLLIGLLIGAFLQLHLKRRSKSALPYPPGPRPLPIIGNILDLSSSFQWRTFIEWTVKYDSDILHFTIGGSSTIVLNSLEAANELLEKRGKIYSSRPQFPMLNFIGWDWTFVIMPYGSRWSAHRKLFTKEFNPNLPERYEPQELRVVATLLERLLQTPEDFVDHIRHARGAAIMDVTYGIKVLPYNDPYINEAERALESFVAAAIPGSFWLDFFPGLKHIPEWFPGASFKTKAKKWRREASIMLNHPYEDVKKRVANGELEACYVYHCLQNIDENGDIELQERDIQQTAGTMYGAGSDTIIASIRSFFLAMVLNPEVQRKAQKHLDEMINLKLKHGHLDNDNPNRLPNFSDRDLLPYITAIMYEVYRTQPVNPLGIAHMCEVDDEYKGYYIPKNSVVIANIWGIFRDEKTYPEPNKFNPDRWMSSDGKSLNPNLREPVMHFGYGRRLCPGRHLANAAIWITIASVLFAFDISKAVDEHGNVIEPTGEYISSLVNYPAPFRCKIKARSEQHERLIRSSVV</sequence>
<keyword evidence="7 9" id="KW-0408">Iron</keyword>
<evidence type="ECO:0000256" key="3">
    <source>
        <dbReference type="ARBA" id="ARBA00010617"/>
    </source>
</evidence>
<dbReference type="PRINTS" id="PR00463">
    <property type="entry name" value="EP450I"/>
</dbReference>
<dbReference type="InterPro" id="IPR001128">
    <property type="entry name" value="Cyt_P450"/>
</dbReference>
<name>A0A8H5FRE4_9AGAR</name>
<evidence type="ECO:0000256" key="4">
    <source>
        <dbReference type="ARBA" id="ARBA00022617"/>
    </source>
</evidence>
<dbReference type="InterPro" id="IPR017972">
    <property type="entry name" value="Cyt_P450_CS"/>
</dbReference>
<dbReference type="AlphaFoldDB" id="A0A8H5FRE4"/>
<evidence type="ECO:0000256" key="10">
    <source>
        <dbReference type="RuleBase" id="RU000461"/>
    </source>
</evidence>
<keyword evidence="11" id="KW-1133">Transmembrane helix</keyword>
<keyword evidence="6 10" id="KW-0560">Oxidoreductase</keyword>
<dbReference type="Pfam" id="PF00067">
    <property type="entry name" value="p450"/>
    <property type="match status" value="1"/>
</dbReference>
<dbReference type="Gene3D" id="1.10.630.10">
    <property type="entry name" value="Cytochrome P450"/>
    <property type="match status" value="1"/>
</dbReference>
<evidence type="ECO:0000313" key="13">
    <source>
        <dbReference type="Proteomes" id="UP000559256"/>
    </source>
</evidence>
<dbReference type="GO" id="GO:0005506">
    <property type="term" value="F:iron ion binding"/>
    <property type="evidence" value="ECO:0007669"/>
    <property type="project" value="InterPro"/>
</dbReference>
<evidence type="ECO:0000256" key="5">
    <source>
        <dbReference type="ARBA" id="ARBA00022723"/>
    </source>
</evidence>
<proteinExistence type="inferred from homology"/>
<comment type="cofactor">
    <cofactor evidence="1 9">
        <name>heme</name>
        <dbReference type="ChEBI" id="CHEBI:30413"/>
    </cofactor>
</comment>
<gene>
    <name evidence="12" type="ORF">D9758_013877</name>
</gene>
<dbReference type="PROSITE" id="PS00086">
    <property type="entry name" value="CYTOCHROME_P450"/>
    <property type="match status" value="1"/>
</dbReference>
<dbReference type="SUPFAM" id="SSF48264">
    <property type="entry name" value="Cytochrome P450"/>
    <property type="match status" value="1"/>
</dbReference>
<keyword evidence="8 10" id="KW-0503">Monooxygenase</keyword>
<comment type="caution">
    <text evidence="12">The sequence shown here is derived from an EMBL/GenBank/DDBJ whole genome shotgun (WGS) entry which is preliminary data.</text>
</comment>
<evidence type="ECO:0008006" key="14">
    <source>
        <dbReference type="Google" id="ProtNLM"/>
    </source>
</evidence>
<dbReference type="InterPro" id="IPR036396">
    <property type="entry name" value="Cyt_P450_sf"/>
</dbReference>
<evidence type="ECO:0000256" key="11">
    <source>
        <dbReference type="SAM" id="Phobius"/>
    </source>
</evidence>
<dbReference type="EMBL" id="JAACJM010000106">
    <property type="protein sequence ID" value="KAF5346017.1"/>
    <property type="molecule type" value="Genomic_DNA"/>
</dbReference>
<dbReference type="InterPro" id="IPR050364">
    <property type="entry name" value="Cytochrome_P450_fung"/>
</dbReference>
<reference evidence="12 13" key="1">
    <citation type="journal article" date="2020" name="ISME J.">
        <title>Uncovering the hidden diversity of litter-decomposition mechanisms in mushroom-forming fungi.</title>
        <authorList>
            <person name="Floudas D."/>
            <person name="Bentzer J."/>
            <person name="Ahren D."/>
            <person name="Johansson T."/>
            <person name="Persson P."/>
            <person name="Tunlid A."/>
        </authorList>
    </citation>
    <scope>NUCLEOTIDE SEQUENCE [LARGE SCALE GENOMIC DNA]</scope>
    <source>
        <strain evidence="12 13">CBS 291.85</strain>
    </source>
</reference>
<dbReference type="PANTHER" id="PTHR46300">
    <property type="entry name" value="P450, PUTATIVE (EUROFUNG)-RELATED-RELATED"/>
    <property type="match status" value="1"/>
</dbReference>
<keyword evidence="11" id="KW-0472">Membrane</keyword>